<protein>
    <recommendedName>
        <fullName evidence="3">ShKT domain-containing protein</fullName>
    </recommendedName>
</protein>
<dbReference type="Gene3D" id="1.10.10.1870">
    <property type="entry name" value="ShTK domain-like"/>
    <property type="match status" value="2"/>
</dbReference>
<dbReference type="PROSITE" id="PS51670">
    <property type="entry name" value="SHKT"/>
    <property type="match status" value="2"/>
</dbReference>
<accession>A0AAF3FG23</accession>
<dbReference type="PANTHER" id="PTHR21724">
    <property type="entry name" value="SHKT DOMAIN-CONTAINING PROTEIN"/>
    <property type="match status" value="1"/>
</dbReference>
<feature type="domain" description="ShKT" evidence="3">
    <location>
        <begin position="118"/>
        <end position="152"/>
    </location>
</feature>
<dbReference type="SMART" id="SM00254">
    <property type="entry name" value="ShKT"/>
    <property type="match status" value="3"/>
</dbReference>
<feature type="disulfide bond" evidence="1">
    <location>
        <begin position="118"/>
        <end position="152"/>
    </location>
</feature>
<evidence type="ECO:0000256" key="2">
    <source>
        <dbReference type="SAM" id="MobiDB-lite"/>
    </source>
</evidence>
<organism evidence="4 5">
    <name type="scientific">Mesorhabditis belari</name>
    <dbReference type="NCBI Taxonomy" id="2138241"/>
    <lineage>
        <taxon>Eukaryota</taxon>
        <taxon>Metazoa</taxon>
        <taxon>Ecdysozoa</taxon>
        <taxon>Nematoda</taxon>
        <taxon>Chromadorea</taxon>
        <taxon>Rhabditida</taxon>
        <taxon>Rhabditina</taxon>
        <taxon>Rhabditomorpha</taxon>
        <taxon>Rhabditoidea</taxon>
        <taxon>Rhabditidae</taxon>
        <taxon>Mesorhabditinae</taxon>
        <taxon>Mesorhabditis</taxon>
    </lineage>
</organism>
<name>A0AAF3FG23_9BILA</name>
<dbReference type="WBParaSite" id="MBELARI_LOCUS5997">
    <property type="protein sequence ID" value="MBELARI_LOCUS5997"/>
    <property type="gene ID" value="MBELARI_LOCUS5997"/>
</dbReference>
<feature type="region of interest" description="Disordered" evidence="2">
    <location>
        <begin position="1"/>
        <end position="27"/>
    </location>
</feature>
<keyword evidence="1" id="KW-1015">Disulfide bond</keyword>
<dbReference type="PANTHER" id="PTHR21724:SF94">
    <property type="entry name" value="SHKT DOMAIN-CONTAINING PROTEIN"/>
    <property type="match status" value="1"/>
</dbReference>
<sequence length="253" mass="28486">MSISKNGTETEKNSKNSTGKARNLKSETSKVIVSNGLKNETKIAESPKNQTVVLEAPRNGIPLLERLDEKRYHFSPSLSPSVLEEILVTTDVLLPKISQNTPSEMTISLSKTIIRGTCFDRYIYCGEFRTLCTHPTFEFVMAQKCALTCDRCIEGNIGGEENLTNDTMCIDLSSECQDNVNLCEAPLYRETMHKLCPKSCKICTPFCKDRHDNCLTYKEEGFCENAIYTLKERQYLCGEMCGICGNHTENRAF</sequence>
<keyword evidence="4" id="KW-1185">Reference proteome</keyword>
<dbReference type="Pfam" id="PF01549">
    <property type="entry name" value="ShK"/>
    <property type="match status" value="3"/>
</dbReference>
<dbReference type="AlphaFoldDB" id="A0AAF3FG23"/>
<evidence type="ECO:0000313" key="4">
    <source>
        <dbReference type="Proteomes" id="UP000887575"/>
    </source>
</evidence>
<evidence type="ECO:0000313" key="5">
    <source>
        <dbReference type="WBParaSite" id="MBELARI_LOCUS5997"/>
    </source>
</evidence>
<comment type="caution">
    <text evidence="1">Lacks conserved residue(s) required for the propagation of feature annotation.</text>
</comment>
<reference evidence="5" key="1">
    <citation type="submission" date="2024-02" db="UniProtKB">
        <authorList>
            <consortium name="WormBaseParasite"/>
        </authorList>
    </citation>
    <scope>IDENTIFICATION</scope>
</reference>
<dbReference type="InterPro" id="IPR003582">
    <property type="entry name" value="ShKT_dom"/>
</dbReference>
<evidence type="ECO:0000256" key="1">
    <source>
        <dbReference type="PROSITE-ProRule" id="PRU01005"/>
    </source>
</evidence>
<evidence type="ECO:0000259" key="3">
    <source>
        <dbReference type="PROSITE" id="PS51670"/>
    </source>
</evidence>
<proteinExistence type="predicted"/>
<dbReference type="Proteomes" id="UP000887575">
    <property type="component" value="Unassembled WGS sequence"/>
</dbReference>
<feature type="domain" description="ShKT" evidence="3">
    <location>
        <begin position="169"/>
        <end position="207"/>
    </location>
</feature>